<dbReference type="GO" id="GO:0005788">
    <property type="term" value="C:endoplasmic reticulum lumen"/>
    <property type="evidence" value="ECO:0007669"/>
    <property type="project" value="UniProtKB-SubCell"/>
</dbReference>
<keyword evidence="10 11" id="KW-0676">Redox-active center</keyword>
<evidence type="ECO:0000256" key="12">
    <source>
        <dbReference type="RuleBase" id="RU004208"/>
    </source>
</evidence>
<evidence type="ECO:0000256" key="10">
    <source>
        <dbReference type="ARBA" id="ARBA00023284"/>
    </source>
</evidence>
<dbReference type="FunFam" id="3.40.30.10:FF:000150">
    <property type="entry name" value="Protein disulfide-isomerase"/>
    <property type="match status" value="1"/>
</dbReference>
<gene>
    <name evidence="16" type="ORF">E3N88_01001</name>
</gene>
<dbReference type="GO" id="GO:0006457">
    <property type="term" value="P:protein folding"/>
    <property type="evidence" value="ECO:0007669"/>
    <property type="project" value="TreeGrafter"/>
</dbReference>
<protein>
    <recommendedName>
        <fullName evidence="4 13">Protein disulfide-isomerase</fullName>
        <ecNumber evidence="4 13">5.3.4.1</ecNumber>
    </recommendedName>
</protein>
<dbReference type="NCBIfam" id="TIGR01126">
    <property type="entry name" value="pdi_dom"/>
    <property type="match status" value="1"/>
</dbReference>
<dbReference type="GO" id="GO:0034976">
    <property type="term" value="P:response to endoplasmic reticulum stress"/>
    <property type="evidence" value="ECO:0007669"/>
    <property type="project" value="TreeGrafter"/>
</dbReference>
<evidence type="ECO:0000256" key="2">
    <source>
        <dbReference type="ARBA" id="ARBA00004319"/>
    </source>
</evidence>
<dbReference type="SUPFAM" id="SSF52833">
    <property type="entry name" value="Thioredoxin-like"/>
    <property type="match status" value="4"/>
</dbReference>
<dbReference type="NCBIfam" id="TIGR01130">
    <property type="entry name" value="ER_PDI_fam"/>
    <property type="match status" value="1"/>
</dbReference>
<keyword evidence="9 13" id="KW-0413">Isomerase</keyword>
<dbReference type="AlphaFoldDB" id="A0A5N6PZR5"/>
<feature type="disulfide bond" description="Redox-active" evidence="11">
    <location>
        <begin position="425"/>
        <end position="428"/>
    </location>
</feature>
<feature type="chain" id="PRO_5024441375" description="Protein disulfide-isomerase" evidence="13">
    <location>
        <begin position="33"/>
        <end position="517"/>
    </location>
</feature>
<dbReference type="PANTHER" id="PTHR18929">
    <property type="entry name" value="PROTEIN DISULFIDE ISOMERASE"/>
    <property type="match status" value="1"/>
</dbReference>
<evidence type="ECO:0000256" key="7">
    <source>
        <dbReference type="ARBA" id="ARBA00022824"/>
    </source>
</evidence>
<dbReference type="CDD" id="cd02981">
    <property type="entry name" value="PDI_b_family"/>
    <property type="match status" value="1"/>
</dbReference>
<evidence type="ECO:0000256" key="8">
    <source>
        <dbReference type="ARBA" id="ARBA00023157"/>
    </source>
</evidence>
<feature type="domain" description="Thioredoxin" evidence="15">
    <location>
        <begin position="20"/>
        <end position="149"/>
    </location>
</feature>
<sequence>MSKLAMADSRVHKLLLLCVFVILSSTVSISSASEEEKEYVLTLDHSNFSEIVSKHNFIVVEFYAPWCGHCKHLAPEYEKAASVLSTNEPAIALAKVDADAEANKELAGKYEVQGFPTIKILRNGGEKIQEYNGPREADGIVTYLKKQVGPASPEIKTKEDVERLIDDKKIFIVGIFPKFSGKEYENFMVLADKLRSDYDFGHTSNAKLIPHGDSSVTKPTLRLLKPFDELFVDTQNFEVESMEKFIDEASIPLVTLFDQSDDNQPFVSKYFNSPDSKAMLFLNYDHEKKKLFMSTYHEVAGLYKGKGLVFLMGNVQDSEHILEYFGLTKDQTPALVLQDNKGVKYVSQNVQADHIAPWLKDFTDGKLKPYIKSEPIPETNDEPVKVVVSKSLKDMIIFLINLLSIDLTIFYLGFTVLLEIYAPWCGHCQKLAPILDEVAVSFEKDPNIVIAKLDGTKNDIPGDTFDVKGFPAVYFRSSGGKLVEYDGNRTKEDLIEFIQKNRDAGSESTSESVKDEL</sequence>
<evidence type="ECO:0000256" key="4">
    <source>
        <dbReference type="ARBA" id="ARBA00012723"/>
    </source>
</evidence>
<feature type="domain" description="Thioredoxin" evidence="15">
    <location>
        <begin position="362"/>
        <end position="503"/>
    </location>
</feature>
<dbReference type="InterPro" id="IPR013766">
    <property type="entry name" value="Thioredoxin_domain"/>
</dbReference>
<comment type="catalytic activity">
    <reaction evidence="1 13">
        <text>Catalyzes the rearrangement of -S-S- bonds in proteins.</text>
        <dbReference type="EC" id="5.3.4.1"/>
    </reaction>
</comment>
<dbReference type="InterPro" id="IPR036249">
    <property type="entry name" value="Thioredoxin-like_sf"/>
</dbReference>
<accession>A0A5N6PZR5</accession>
<organism evidence="16 17">
    <name type="scientific">Mikania micrantha</name>
    <name type="common">bitter vine</name>
    <dbReference type="NCBI Taxonomy" id="192012"/>
    <lineage>
        <taxon>Eukaryota</taxon>
        <taxon>Viridiplantae</taxon>
        <taxon>Streptophyta</taxon>
        <taxon>Embryophyta</taxon>
        <taxon>Tracheophyta</taxon>
        <taxon>Spermatophyta</taxon>
        <taxon>Magnoliopsida</taxon>
        <taxon>eudicotyledons</taxon>
        <taxon>Gunneridae</taxon>
        <taxon>Pentapetalae</taxon>
        <taxon>asterids</taxon>
        <taxon>campanulids</taxon>
        <taxon>Asterales</taxon>
        <taxon>Asteraceae</taxon>
        <taxon>Asteroideae</taxon>
        <taxon>Heliantheae alliance</taxon>
        <taxon>Eupatorieae</taxon>
        <taxon>Mikania</taxon>
    </lineage>
</organism>
<evidence type="ECO:0000256" key="5">
    <source>
        <dbReference type="ARBA" id="ARBA00022729"/>
    </source>
</evidence>
<dbReference type="PRINTS" id="PR00421">
    <property type="entry name" value="THIOREDOXIN"/>
</dbReference>
<reference evidence="16 17" key="1">
    <citation type="submission" date="2019-05" db="EMBL/GenBank/DDBJ databases">
        <title>Mikania micrantha, genome provides insights into the molecular mechanism of rapid growth.</title>
        <authorList>
            <person name="Liu B."/>
        </authorList>
    </citation>
    <scope>NUCLEOTIDE SEQUENCE [LARGE SCALE GENOMIC DNA]</scope>
    <source>
        <strain evidence="16">NLD-2019</strain>
        <tissue evidence="16">Leaf</tissue>
    </source>
</reference>
<evidence type="ECO:0000256" key="14">
    <source>
        <dbReference type="SAM" id="Phobius"/>
    </source>
</evidence>
<dbReference type="InterPro" id="IPR017937">
    <property type="entry name" value="Thioredoxin_CS"/>
</dbReference>
<evidence type="ECO:0000256" key="1">
    <source>
        <dbReference type="ARBA" id="ARBA00001182"/>
    </source>
</evidence>
<keyword evidence="14" id="KW-0472">Membrane</keyword>
<dbReference type="GO" id="GO:0003756">
    <property type="term" value="F:protein disulfide isomerase activity"/>
    <property type="evidence" value="ECO:0007669"/>
    <property type="project" value="UniProtKB-EC"/>
</dbReference>
<dbReference type="CDD" id="cd02982">
    <property type="entry name" value="PDI_b'_family"/>
    <property type="match status" value="1"/>
</dbReference>
<dbReference type="EMBL" id="SZYD01000001">
    <property type="protein sequence ID" value="KAD7477865.1"/>
    <property type="molecule type" value="Genomic_DNA"/>
</dbReference>
<comment type="caution">
    <text evidence="16">The sequence shown here is derived from an EMBL/GenBank/DDBJ whole genome shotgun (WGS) entry which is preliminary data.</text>
</comment>
<dbReference type="FunFam" id="3.40.30.10:FF:000152">
    <property type="entry name" value="Protein disulfide-isomerase"/>
    <property type="match status" value="1"/>
</dbReference>
<keyword evidence="14" id="KW-0812">Transmembrane</keyword>
<name>A0A5N6PZR5_9ASTR</name>
<evidence type="ECO:0000256" key="3">
    <source>
        <dbReference type="ARBA" id="ARBA00006347"/>
    </source>
</evidence>
<keyword evidence="14" id="KW-1133">Transmembrane helix</keyword>
<proteinExistence type="inferred from homology"/>
<evidence type="ECO:0000256" key="6">
    <source>
        <dbReference type="ARBA" id="ARBA00022737"/>
    </source>
</evidence>
<dbReference type="Gene3D" id="3.40.30.10">
    <property type="entry name" value="Glutaredoxin"/>
    <property type="match status" value="4"/>
</dbReference>
<dbReference type="Pfam" id="PF13848">
    <property type="entry name" value="Thioredoxin_6"/>
    <property type="match status" value="1"/>
</dbReference>
<comment type="subcellular location">
    <subcellularLocation>
        <location evidence="2">Endoplasmic reticulum lumen</location>
    </subcellularLocation>
</comment>
<keyword evidence="7" id="KW-0256">Endoplasmic reticulum</keyword>
<dbReference type="PROSITE" id="PS51352">
    <property type="entry name" value="THIOREDOXIN_2"/>
    <property type="match status" value="2"/>
</dbReference>
<dbReference type="InterPro" id="IPR005788">
    <property type="entry name" value="PDI_thioredoxin-like_dom"/>
</dbReference>
<dbReference type="OrthoDB" id="427280at2759"/>
<comment type="similarity">
    <text evidence="3 12">Belongs to the protein disulfide isomerase family.</text>
</comment>
<dbReference type="Proteomes" id="UP000326396">
    <property type="component" value="Linkage Group LG1"/>
</dbReference>
<feature type="signal peptide" evidence="13">
    <location>
        <begin position="1"/>
        <end position="32"/>
    </location>
</feature>
<evidence type="ECO:0000256" key="11">
    <source>
        <dbReference type="PIRSR" id="PIRSR605792-51"/>
    </source>
</evidence>
<evidence type="ECO:0000256" key="13">
    <source>
        <dbReference type="RuleBase" id="RU361130"/>
    </source>
</evidence>
<dbReference type="CDD" id="cd02961">
    <property type="entry name" value="PDI_a_family"/>
    <property type="match status" value="1"/>
</dbReference>
<keyword evidence="8 11" id="KW-1015">Disulfide bond</keyword>
<evidence type="ECO:0000313" key="17">
    <source>
        <dbReference type="Proteomes" id="UP000326396"/>
    </source>
</evidence>
<keyword evidence="5 13" id="KW-0732">Signal</keyword>
<evidence type="ECO:0000256" key="9">
    <source>
        <dbReference type="ARBA" id="ARBA00023235"/>
    </source>
</evidence>
<feature type="transmembrane region" description="Helical" evidence="14">
    <location>
        <begin position="395"/>
        <end position="421"/>
    </location>
</feature>
<evidence type="ECO:0000259" key="15">
    <source>
        <dbReference type="PROSITE" id="PS51352"/>
    </source>
</evidence>
<keyword evidence="17" id="KW-1185">Reference proteome</keyword>
<dbReference type="CDD" id="cd02995">
    <property type="entry name" value="PDI_a_PDI_a'_C"/>
    <property type="match status" value="1"/>
</dbReference>
<dbReference type="EC" id="5.3.4.1" evidence="4 13"/>
<evidence type="ECO:0000313" key="16">
    <source>
        <dbReference type="EMBL" id="KAD7477865.1"/>
    </source>
</evidence>
<dbReference type="PROSITE" id="PS00194">
    <property type="entry name" value="THIOREDOXIN_1"/>
    <property type="match status" value="2"/>
</dbReference>
<feature type="disulfide bond" description="Redox-active" evidence="11">
    <location>
        <begin position="67"/>
        <end position="70"/>
    </location>
</feature>
<dbReference type="PANTHER" id="PTHR18929:SF224">
    <property type="entry name" value="PROTEIN DISULFIDE-ISOMERASE"/>
    <property type="match status" value="1"/>
</dbReference>
<keyword evidence="6" id="KW-0677">Repeat</keyword>
<dbReference type="Pfam" id="PF00085">
    <property type="entry name" value="Thioredoxin"/>
    <property type="match status" value="2"/>
</dbReference>
<dbReference type="FunFam" id="3.40.30.10:FF:000184">
    <property type="entry name" value="Protein disulfide-isomerase"/>
    <property type="match status" value="1"/>
</dbReference>
<dbReference type="InterPro" id="IPR005792">
    <property type="entry name" value="Prot_disulphide_isomerase"/>
</dbReference>